<dbReference type="EMBL" id="RBZM01000001">
    <property type="protein sequence ID" value="RKP58347.1"/>
    <property type="molecule type" value="Genomic_DNA"/>
</dbReference>
<keyword evidence="3" id="KW-1185">Reference proteome</keyword>
<comment type="caution">
    <text evidence="2">The sequence shown here is derived from an EMBL/GenBank/DDBJ whole genome shotgun (WGS) entry which is preliminary data.</text>
</comment>
<evidence type="ECO:0000313" key="3">
    <source>
        <dbReference type="Proteomes" id="UP000282076"/>
    </source>
</evidence>
<gene>
    <name evidence="2" type="ORF">D7Z26_01680</name>
</gene>
<feature type="transmembrane region" description="Helical" evidence="1">
    <location>
        <begin position="193"/>
        <end position="211"/>
    </location>
</feature>
<feature type="transmembrane region" description="Helical" evidence="1">
    <location>
        <begin position="223"/>
        <end position="250"/>
    </location>
</feature>
<reference evidence="2 3" key="1">
    <citation type="submission" date="2018-10" db="EMBL/GenBank/DDBJ databases">
        <title>Cohnella sp. M2MS4P-1, whole genome shotgun sequence.</title>
        <authorList>
            <person name="Tuo L."/>
        </authorList>
    </citation>
    <scope>NUCLEOTIDE SEQUENCE [LARGE SCALE GENOMIC DNA]</scope>
    <source>
        <strain evidence="2 3">M2MS4P-1</strain>
    </source>
</reference>
<feature type="transmembrane region" description="Helical" evidence="1">
    <location>
        <begin position="103"/>
        <end position="121"/>
    </location>
</feature>
<protein>
    <recommendedName>
        <fullName evidence="4">Membrane-anchored protein</fullName>
    </recommendedName>
</protein>
<evidence type="ECO:0000313" key="2">
    <source>
        <dbReference type="EMBL" id="RKP58347.1"/>
    </source>
</evidence>
<organism evidence="2 3">
    <name type="scientific">Cohnella endophytica</name>
    <dbReference type="NCBI Taxonomy" id="2419778"/>
    <lineage>
        <taxon>Bacteria</taxon>
        <taxon>Bacillati</taxon>
        <taxon>Bacillota</taxon>
        <taxon>Bacilli</taxon>
        <taxon>Bacillales</taxon>
        <taxon>Paenibacillaceae</taxon>
        <taxon>Cohnella</taxon>
    </lineage>
</organism>
<evidence type="ECO:0008006" key="4">
    <source>
        <dbReference type="Google" id="ProtNLM"/>
    </source>
</evidence>
<evidence type="ECO:0000256" key="1">
    <source>
        <dbReference type="SAM" id="Phobius"/>
    </source>
</evidence>
<feature type="transmembrane region" description="Helical" evidence="1">
    <location>
        <begin position="141"/>
        <end position="160"/>
    </location>
</feature>
<name>A0A494Y6N8_9BACL</name>
<dbReference type="AlphaFoldDB" id="A0A494Y6N8"/>
<feature type="transmembrane region" description="Helical" evidence="1">
    <location>
        <begin position="271"/>
        <end position="292"/>
    </location>
</feature>
<accession>A0A494Y6N8</accession>
<dbReference type="OrthoDB" id="9794709at2"/>
<keyword evidence="1" id="KW-0472">Membrane</keyword>
<feature type="transmembrane region" description="Helical" evidence="1">
    <location>
        <begin position="72"/>
        <end position="91"/>
    </location>
</feature>
<dbReference type="Proteomes" id="UP000282076">
    <property type="component" value="Unassembled WGS sequence"/>
</dbReference>
<proteinExistence type="predicted"/>
<keyword evidence="1" id="KW-1133">Transmembrane helix</keyword>
<keyword evidence="1" id="KW-0812">Transmembrane</keyword>
<sequence length="400" mass="44121">MSANPNKLKILLSKVPEVTIFFWIIKVLCTTVGETFSDFLNVNLGLGLSLTTVIMGIVFIIVLFLQFRATKYFPGLYWLTVVLISVFGTLVTDNLTDGLGVPLETSTIVFSALLGLTFLFWYLSEKTLSIHSIFTRRREAYYWLTILFTFALGTAVGDLFSEQLGLGYLKTGITVVIIIAVVFAAWKLKLNEILAFWIVYILTRPLGASLGDYLSQSKINGGLALGATVTSIIFLIAILAVIVFLVVTRFDILPKNEEISPNQTNGSRKNVLIQTIAALCIFLAVGIGGYQYCNHNIVPQIDSSQTTLSGQLTDFIQIETDMLNAVNSKDFTSLKTSADQLEHNWDVTAPKFRKIDSKTWTQIDGTIDDVLAATRAKSPNASKCQSVLNDSLNVINEANK</sequence>
<feature type="transmembrane region" description="Helical" evidence="1">
    <location>
        <begin position="46"/>
        <end position="65"/>
    </location>
</feature>
<dbReference type="InterPro" id="IPR007136">
    <property type="entry name" value="DUF347"/>
</dbReference>
<dbReference type="Pfam" id="PF03988">
    <property type="entry name" value="DUF347"/>
    <property type="match status" value="4"/>
</dbReference>
<feature type="transmembrane region" description="Helical" evidence="1">
    <location>
        <begin position="166"/>
        <end position="186"/>
    </location>
</feature>